<feature type="domain" description="GGDEF" evidence="4">
    <location>
        <begin position="250"/>
        <end position="382"/>
    </location>
</feature>
<dbReference type="Gene3D" id="3.30.70.270">
    <property type="match status" value="1"/>
</dbReference>
<dbReference type="InterPro" id="IPR043128">
    <property type="entry name" value="Rev_trsase/Diguanyl_cyclase"/>
</dbReference>
<dbReference type="GO" id="GO:0052621">
    <property type="term" value="F:diguanylate cyclase activity"/>
    <property type="evidence" value="ECO:0007669"/>
    <property type="project" value="UniProtKB-EC"/>
</dbReference>
<name>A0AAX1WWZ0_9BURK</name>
<dbReference type="SMART" id="SM00267">
    <property type="entry name" value="GGDEF"/>
    <property type="match status" value="1"/>
</dbReference>
<feature type="transmembrane region" description="Helical" evidence="3">
    <location>
        <begin position="30"/>
        <end position="55"/>
    </location>
</feature>
<dbReference type="InterPro" id="IPR050469">
    <property type="entry name" value="Diguanylate_Cyclase"/>
</dbReference>
<evidence type="ECO:0000313" key="5">
    <source>
        <dbReference type="EMBL" id="ROR49154.1"/>
    </source>
</evidence>
<evidence type="ECO:0000313" key="6">
    <source>
        <dbReference type="Proteomes" id="UP000271868"/>
    </source>
</evidence>
<feature type="transmembrane region" description="Helical" evidence="3">
    <location>
        <begin position="91"/>
        <end position="111"/>
    </location>
</feature>
<dbReference type="CDD" id="cd01949">
    <property type="entry name" value="GGDEF"/>
    <property type="match status" value="1"/>
</dbReference>
<accession>A0AAX1WWZ0</accession>
<gene>
    <name evidence="5" type="ORF">EDC60_1148</name>
</gene>
<dbReference type="PANTHER" id="PTHR45138">
    <property type="entry name" value="REGULATORY COMPONENTS OF SENSORY TRANSDUCTION SYSTEM"/>
    <property type="match status" value="1"/>
</dbReference>
<keyword evidence="3" id="KW-0472">Membrane</keyword>
<dbReference type="GO" id="GO:0005886">
    <property type="term" value="C:plasma membrane"/>
    <property type="evidence" value="ECO:0007669"/>
    <property type="project" value="TreeGrafter"/>
</dbReference>
<feature type="transmembrane region" description="Helical" evidence="3">
    <location>
        <begin position="117"/>
        <end position="134"/>
    </location>
</feature>
<dbReference type="NCBIfam" id="TIGR00254">
    <property type="entry name" value="GGDEF"/>
    <property type="match status" value="1"/>
</dbReference>
<evidence type="ECO:0000256" key="3">
    <source>
        <dbReference type="SAM" id="Phobius"/>
    </source>
</evidence>
<evidence type="ECO:0000256" key="1">
    <source>
        <dbReference type="ARBA" id="ARBA00012528"/>
    </source>
</evidence>
<dbReference type="EC" id="2.7.7.65" evidence="1"/>
<keyword evidence="3" id="KW-0812">Transmembrane</keyword>
<keyword evidence="2" id="KW-0175">Coiled coil</keyword>
<dbReference type="GO" id="GO:0043709">
    <property type="term" value="P:cell adhesion involved in single-species biofilm formation"/>
    <property type="evidence" value="ECO:0007669"/>
    <property type="project" value="TreeGrafter"/>
</dbReference>
<dbReference type="RefSeq" id="WP_302077361.1">
    <property type="nucleotide sequence ID" value="NZ_RJVL01000002.1"/>
</dbReference>
<sequence length="382" mass="40859">MNQEVTGRRGLAQRTLDALITTDPHQRIRLAMAGLSALLMLGCIGAMHLVAAAGLTDPVPVYWWTLACGAGITTVFVLIRSGASRRFADPSLTLFQIVYAIACNAAAYVIAGPARGIAPPILAVIMMFGVFGLTPRQMVGVALYGLVAFGAAGAVVQWWHPAWLSPDSQPPALSAAYLVMIAVVLASSTFLTTRVHSARARLRSQKRELAAAVEQIRELAIRDELTGLPNRRCMLEMMRLEHARAQRSRQPLLLAQLDLDHFKVVNDTHGHAAGDVALQSFAQTVHGCVRASDLLARWGGEEFLLLMANTHPADGTRLLERVRATVAATPVALPGGTQLSLTVSVGLAELAPGESTAALLQRADAALYGAKRLGRNRVLLAH</sequence>
<evidence type="ECO:0000256" key="2">
    <source>
        <dbReference type="SAM" id="Coils"/>
    </source>
</evidence>
<dbReference type="PANTHER" id="PTHR45138:SF24">
    <property type="entry name" value="DIGUANYLATE CYCLASE DGCC-RELATED"/>
    <property type="match status" value="1"/>
</dbReference>
<dbReference type="InterPro" id="IPR029787">
    <property type="entry name" value="Nucleotide_cyclase"/>
</dbReference>
<organism evidence="5 6">
    <name type="scientific">Diaphorobacter nitroreducens</name>
    <dbReference type="NCBI Taxonomy" id="164759"/>
    <lineage>
        <taxon>Bacteria</taxon>
        <taxon>Pseudomonadati</taxon>
        <taxon>Pseudomonadota</taxon>
        <taxon>Betaproteobacteria</taxon>
        <taxon>Burkholderiales</taxon>
        <taxon>Comamonadaceae</taxon>
        <taxon>Diaphorobacter</taxon>
    </lineage>
</organism>
<dbReference type="EMBL" id="RJVL01000002">
    <property type="protein sequence ID" value="ROR49154.1"/>
    <property type="molecule type" value="Genomic_DNA"/>
</dbReference>
<comment type="caution">
    <text evidence="5">The sequence shown here is derived from an EMBL/GenBank/DDBJ whole genome shotgun (WGS) entry which is preliminary data.</text>
</comment>
<dbReference type="PROSITE" id="PS50887">
    <property type="entry name" value="GGDEF"/>
    <property type="match status" value="1"/>
</dbReference>
<proteinExistence type="predicted"/>
<protein>
    <recommendedName>
        <fullName evidence="1">diguanylate cyclase</fullName>
        <ecNumber evidence="1">2.7.7.65</ecNumber>
    </recommendedName>
</protein>
<keyword evidence="3" id="KW-1133">Transmembrane helix</keyword>
<reference evidence="5 6" key="1">
    <citation type="submission" date="2018-11" db="EMBL/GenBank/DDBJ databases">
        <title>Genomic Encyclopedia of Type Strains, Phase IV (KMG-IV): sequencing the most valuable type-strain genomes for metagenomic binning, comparative biology and taxonomic classification.</title>
        <authorList>
            <person name="Goeker M."/>
        </authorList>
    </citation>
    <scope>NUCLEOTIDE SEQUENCE [LARGE SCALE GENOMIC DNA]</scope>
    <source>
        <strain evidence="5 6">DSM 15985</strain>
    </source>
</reference>
<feature type="transmembrane region" description="Helical" evidence="3">
    <location>
        <begin position="172"/>
        <end position="193"/>
    </location>
</feature>
<feature type="transmembrane region" description="Helical" evidence="3">
    <location>
        <begin position="141"/>
        <end position="160"/>
    </location>
</feature>
<dbReference type="Pfam" id="PF00990">
    <property type="entry name" value="GGDEF"/>
    <property type="match status" value="1"/>
</dbReference>
<dbReference type="AlphaFoldDB" id="A0AAX1WWZ0"/>
<dbReference type="Proteomes" id="UP000271868">
    <property type="component" value="Unassembled WGS sequence"/>
</dbReference>
<dbReference type="FunFam" id="3.30.70.270:FF:000001">
    <property type="entry name" value="Diguanylate cyclase domain protein"/>
    <property type="match status" value="1"/>
</dbReference>
<feature type="transmembrane region" description="Helical" evidence="3">
    <location>
        <begin position="61"/>
        <end position="79"/>
    </location>
</feature>
<dbReference type="GO" id="GO:1902201">
    <property type="term" value="P:negative regulation of bacterial-type flagellum-dependent cell motility"/>
    <property type="evidence" value="ECO:0007669"/>
    <property type="project" value="TreeGrafter"/>
</dbReference>
<feature type="coiled-coil region" evidence="2">
    <location>
        <begin position="195"/>
        <end position="222"/>
    </location>
</feature>
<keyword evidence="6" id="KW-1185">Reference proteome</keyword>
<dbReference type="SUPFAM" id="SSF55073">
    <property type="entry name" value="Nucleotide cyclase"/>
    <property type="match status" value="1"/>
</dbReference>
<dbReference type="InterPro" id="IPR000160">
    <property type="entry name" value="GGDEF_dom"/>
</dbReference>
<evidence type="ECO:0000259" key="4">
    <source>
        <dbReference type="PROSITE" id="PS50887"/>
    </source>
</evidence>